<proteinExistence type="inferred from homology"/>
<dbReference type="FunFam" id="3.40.50.1860:FF:000001">
    <property type="entry name" value="Glutamate racemase"/>
    <property type="match status" value="1"/>
</dbReference>
<evidence type="ECO:0000256" key="5">
    <source>
        <dbReference type="ARBA" id="ARBA00023235"/>
    </source>
</evidence>
<dbReference type="GO" id="GO:0008881">
    <property type="term" value="F:glutamate racemase activity"/>
    <property type="evidence" value="ECO:0007669"/>
    <property type="project" value="UniProtKB-EC"/>
</dbReference>
<dbReference type="EC" id="5.1.1.3" evidence="2"/>
<dbReference type="GO" id="GO:0008360">
    <property type="term" value="P:regulation of cell shape"/>
    <property type="evidence" value="ECO:0007669"/>
    <property type="project" value="UniProtKB-KW"/>
</dbReference>
<evidence type="ECO:0000313" key="7">
    <source>
        <dbReference type="EMBL" id="OIQ86486.1"/>
    </source>
</evidence>
<evidence type="ECO:0000256" key="6">
    <source>
        <dbReference type="ARBA" id="ARBA00023316"/>
    </source>
</evidence>
<dbReference type="InterPro" id="IPR018187">
    <property type="entry name" value="Asp/Glu_racemase_AS_1"/>
</dbReference>
<keyword evidence="6" id="KW-0961">Cell wall biogenesis/degradation</keyword>
<dbReference type="Gene3D" id="3.40.50.1860">
    <property type="match status" value="2"/>
</dbReference>
<dbReference type="PANTHER" id="PTHR21198">
    <property type="entry name" value="GLUTAMATE RACEMASE"/>
    <property type="match status" value="1"/>
</dbReference>
<dbReference type="NCBIfam" id="TIGR00067">
    <property type="entry name" value="glut_race"/>
    <property type="match status" value="1"/>
</dbReference>
<dbReference type="HAMAP" id="MF_00258">
    <property type="entry name" value="Glu_racemase"/>
    <property type="match status" value="1"/>
</dbReference>
<evidence type="ECO:0000256" key="4">
    <source>
        <dbReference type="ARBA" id="ARBA00022984"/>
    </source>
</evidence>
<keyword evidence="3" id="KW-0133">Cell shape</keyword>
<dbReference type="PROSITE" id="PS00923">
    <property type="entry name" value="ASP_GLU_RACEMASE_1"/>
    <property type="match status" value="1"/>
</dbReference>
<protein>
    <recommendedName>
        <fullName evidence="2">glutamate racemase</fullName>
        <ecNumber evidence="2">5.1.1.3</ecNumber>
    </recommendedName>
</protein>
<dbReference type="SUPFAM" id="SSF53681">
    <property type="entry name" value="Aspartate/glutamate racemase"/>
    <property type="match status" value="2"/>
</dbReference>
<gene>
    <name evidence="7" type="primary">murI_9</name>
    <name evidence="7" type="ORF">GALL_316800</name>
</gene>
<dbReference type="AlphaFoldDB" id="A0A1J5QS84"/>
<keyword evidence="4" id="KW-0573">Peptidoglycan synthesis</keyword>
<comment type="catalytic activity">
    <reaction evidence="1">
        <text>L-glutamate = D-glutamate</text>
        <dbReference type="Rhea" id="RHEA:12813"/>
        <dbReference type="ChEBI" id="CHEBI:29985"/>
        <dbReference type="ChEBI" id="CHEBI:29986"/>
        <dbReference type="EC" id="5.1.1.3"/>
    </reaction>
</comment>
<dbReference type="Pfam" id="PF01177">
    <property type="entry name" value="Asp_Glu_race"/>
    <property type="match status" value="1"/>
</dbReference>
<accession>A0A1J5QS84</accession>
<evidence type="ECO:0000256" key="2">
    <source>
        <dbReference type="ARBA" id="ARBA00013090"/>
    </source>
</evidence>
<keyword evidence="5 7" id="KW-0413">Isomerase</keyword>
<dbReference type="GO" id="GO:0071555">
    <property type="term" value="P:cell wall organization"/>
    <property type="evidence" value="ECO:0007669"/>
    <property type="project" value="UniProtKB-KW"/>
</dbReference>
<dbReference type="InterPro" id="IPR015942">
    <property type="entry name" value="Asp/Glu/hydantoin_racemase"/>
</dbReference>
<dbReference type="PROSITE" id="PS00924">
    <property type="entry name" value="ASP_GLU_RACEMASE_2"/>
    <property type="match status" value="1"/>
</dbReference>
<evidence type="ECO:0000256" key="3">
    <source>
        <dbReference type="ARBA" id="ARBA00022960"/>
    </source>
</evidence>
<dbReference type="EMBL" id="MLJW01000477">
    <property type="protein sequence ID" value="OIQ86486.1"/>
    <property type="molecule type" value="Genomic_DNA"/>
</dbReference>
<name>A0A1J5QS84_9ZZZZ</name>
<evidence type="ECO:0000256" key="1">
    <source>
        <dbReference type="ARBA" id="ARBA00001602"/>
    </source>
</evidence>
<comment type="caution">
    <text evidence="7">The sequence shown here is derived from an EMBL/GenBank/DDBJ whole genome shotgun (WGS) entry which is preliminary data.</text>
</comment>
<reference evidence="7" key="1">
    <citation type="submission" date="2016-10" db="EMBL/GenBank/DDBJ databases">
        <title>Sequence of Gallionella enrichment culture.</title>
        <authorList>
            <person name="Poehlein A."/>
            <person name="Muehling M."/>
            <person name="Daniel R."/>
        </authorList>
    </citation>
    <scope>NUCLEOTIDE SEQUENCE</scope>
</reference>
<organism evidence="7">
    <name type="scientific">mine drainage metagenome</name>
    <dbReference type="NCBI Taxonomy" id="410659"/>
    <lineage>
        <taxon>unclassified sequences</taxon>
        <taxon>metagenomes</taxon>
        <taxon>ecological metagenomes</taxon>
    </lineage>
</organism>
<dbReference type="InterPro" id="IPR001920">
    <property type="entry name" value="Asp/Glu_race"/>
</dbReference>
<dbReference type="InterPro" id="IPR004391">
    <property type="entry name" value="Glu_race"/>
</dbReference>
<dbReference type="GO" id="GO:0009252">
    <property type="term" value="P:peptidoglycan biosynthetic process"/>
    <property type="evidence" value="ECO:0007669"/>
    <property type="project" value="UniProtKB-KW"/>
</dbReference>
<dbReference type="InterPro" id="IPR033134">
    <property type="entry name" value="Asp/Glu_racemase_AS_2"/>
</dbReference>
<dbReference type="PANTHER" id="PTHR21198:SF2">
    <property type="entry name" value="GLUTAMATE RACEMASE"/>
    <property type="match status" value="1"/>
</dbReference>
<sequence length="286" mass="29866">MNRTGRDDALRGGLNRASPVGAFDSGVGGLSVLRHIRSALPHETLLYCADSSHAPYGAKSAEQIRARALALTGFLVEQGAKAIVVACNTATAAAVTTLRAHFQIPIIGMEPAVKPAAAATKSGVVGVLATVGTLSSAQFAALLEHYGKEVEVVTQACHGLVECVERGQLDAPATQDLVRRYVAPLLARGADTIVLGCTHYPFLRELIQQEAGSGVAVIDTGIAVARQLQRRLAELELLNGVGGGERFWTSGAVAEAEPVVLRLWGEPVAVARLPEETAGQTSPARP</sequence>